<protein>
    <submittedName>
        <fullName evidence="1">Uncharacterized protein</fullName>
    </submittedName>
</protein>
<evidence type="ECO:0000313" key="1">
    <source>
        <dbReference type="EMBL" id="KZP10386.1"/>
    </source>
</evidence>
<name>A0A165ZAF3_9AGAM</name>
<proteinExistence type="predicted"/>
<organism evidence="1 2">
    <name type="scientific">Athelia psychrophila</name>
    <dbReference type="NCBI Taxonomy" id="1759441"/>
    <lineage>
        <taxon>Eukaryota</taxon>
        <taxon>Fungi</taxon>
        <taxon>Dikarya</taxon>
        <taxon>Basidiomycota</taxon>
        <taxon>Agaricomycotina</taxon>
        <taxon>Agaricomycetes</taxon>
        <taxon>Agaricomycetidae</taxon>
        <taxon>Atheliales</taxon>
        <taxon>Atheliaceae</taxon>
        <taxon>Athelia</taxon>
    </lineage>
</organism>
<dbReference type="OrthoDB" id="3241874at2759"/>
<dbReference type="EMBL" id="KV417681">
    <property type="protein sequence ID" value="KZP10386.1"/>
    <property type="molecule type" value="Genomic_DNA"/>
</dbReference>
<dbReference type="Proteomes" id="UP000076532">
    <property type="component" value="Unassembled WGS sequence"/>
</dbReference>
<sequence length="198" mass="21746">CFICEDDASSRAVLRTQNRCPMCPTYTLKLNPPGKLVEHVAMHILHDPIVRNRDSPCGFCGGSGDSCAVFLRKGKGRDGMVAIDVVKSRCKNGNVVKLSIAASQESVANSPSTNHPIPCPLCPTSTPAIWKYNLKDHIEIAHPTADVELYQDSYALETVEIAALLKHWNTKQRWTKARLRDLGNINISDVHSAQLNSA</sequence>
<dbReference type="AlphaFoldDB" id="A0A165ZAF3"/>
<reference evidence="1 2" key="1">
    <citation type="journal article" date="2016" name="Mol. Biol. Evol.">
        <title>Comparative Genomics of Early-Diverging Mushroom-Forming Fungi Provides Insights into the Origins of Lignocellulose Decay Capabilities.</title>
        <authorList>
            <person name="Nagy L.G."/>
            <person name="Riley R."/>
            <person name="Tritt A."/>
            <person name="Adam C."/>
            <person name="Daum C."/>
            <person name="Floudas D."/>
            <person name="Sun H."/>
            <person name="Yadav J.S."/>
            <person name="Pangilinan J."/>
            <person name="Larsson K.H."/>
            <person name="Matsuura K."/>
            <person name="Barry K."/>
            <person name="Labutti K."/>
            <person name="Kuo R."/>
            <person name="Ohm R.A."/>
            <person name="Bhattacharya S.S."/>
            <person name="Shirouzu T."/>
            <person name="Yoshinaga Y."/>
            <person name="Martin F.M."/>
            <person name="Grigoriev I.V."/>
            <person name="Hibbett D.S."/>
        </authorList>
    </citation>
    <scope>NUCLEOTIDE SEQUENCE [LARGE SCALE GENOMIC DNA]</scope>
    <source>
        <strain evidence="1 2">CBS 109695</strain>
    </source>
</reference>
<gene>
    <name evidence="1" type="ORF">FIBSPDRAFT_758524</name>
</gene>
<feature type="non-terminal residue" evidence="1">
    <location>
        <position position="1"/>
    </location>
</feature>
<keyword evidence="2" id="KW-1185">Reference proteome</keyword>
<evidence type="ECO:0000313" key="2">
    <source>
        <dbReference type="Proteomes" id="UP000076532"/>
    </source>
</evidence>
<accession>A0A165ZAF3</accession>